<dbReference type="InterPro" id="IPR013783">
    <property type="entry name" value="Ig-like_fold"/>
</dbReference>
<dbReference type="Gene3D" id="2.60.40.10">
    <property type="entry name" value="Immunoglobulins"/>
    <property type="match status" value="1"/>
</dbReference>
<dbReference type="Proteomes" id="UP000565078">
    <property type="component" value="Unassembled WGS sequence"/>
</dbReference>
<evidence type="ECO:0000313" key="2">
    <source>
        <dbReference type="Proteomes" id="UP000565078"/>
    </source>
</evidence>
<evidence type="ECO:0000313" key="1">
    <source>
        <dbReference type="EMBL" id="HIH10191.1"/>
    </source>
</evidence>
<accession>A0A7J4IXB2</accession>
<dbReference type="EMBL" id="DUGC01000095">
    <property type="protein sequence ID" value="HIH10191.1"/>
    <property type="molecule type" value="Genomic_DNA"/>
</dbReference>
<organism evidence="1 2">
    <name type="scientific">Candidatus Iainarchaeum sp</name>
    <dbReference type="NCBI Taxonomy" id="3101447"/>
    <lineage>
        <taxon>Archaea</taxon>
        <taxon>Candidatus Iainarchaeota</taxon>
        <taxon>Candidatus Iainarchaeia</taxon>
        <taxon>Candidatus Iainarchaeales</taxon>
        <taxon>Candidatus Iainarchaeaceae</taxon>
        <taxon>Candidatus Iainarchaeum</taxon>
    </lineage>
</organism>
<name>A0A7J4IXB2_9ARCH</name>
<gene>
    <name evidence="1" type="ORF">HA254_06010</name>
</gene>
<evidence type="ECO:0008006" key="3">
    <source>
        <dbReference type="Google" id="ProtNLM"/>
    </source>
</evidence>
<protein>
    <recommendedName>
        <fullName evidence="3">CARDB domain-containing protein</fullName>
    </recommendedName>
</protein>
<reference evidence="2" key="1">
    <citation type="journal article" date="2020" name="bioRxiv">
        <title>A rank-normalized archaeal taxonomy based on genome phylogeny resolves widespread incomplete and uneven classifications.</title>
        <authorList>
            <person name="Rinke C."/>
            <person name="Chuvochina M."/>
            <person name="Mussig A.J."/>
            <person name="Chaumeil P.-A."/>
            <person name="Waite D.W."/>
            <person name="Whitman W.B."/>
            <person name="Parks D.H."/>
            <person name="Hugenholtz P."/>
        </authorList>
    </citation>
    <scope>NUCLEOTIDE SEQUENCE [LARGE SCALE GENOMIC DNA]</scope>
</reference>
<proteinExistence type="predicted"/>
<comment type="caution">
    <text evidence="1">The sequence shown here is derived from an EMBL/GenBank/DDBJ whole genome shotgun (WGS) entry which is preliminary data.</text>
</comment>
<sequence>MLVYIVSGYFWIDSAKSSVEIAKALDYAQSKDGGLYYKAIAFRNGDALRAELLDSAARNVRFECSGAECSSGVRMDVDERHLSVKSQVLEDAYFRCKEKGLISDCVMYIGEKPAQLELENIAVPQRGGRGETLRVSFEVKNSGMLNALDSEYSIKVYQKVPGEWEEKEILKQEYYGRVEKLAKGESKGIAQQFTLNAPGKYILKIVAHGEDAGQAKSEAQLEVFEQVASGCRAVAKGRTITETGRCLTEHLCEGCEFAFECSSRWIEEGIRPESIGGDATARMVYVQSPLEGGECK</sequence>
<dbReference type="AlphaFoldDB" id="A0A7J4IXB2"/>